<name>A0ABZ0Z243_9CAUD</name>
<keyword evidence="2" id="KW-1185">Reference proteome</keyword>
<sequence length="73" mass="8811">MIRFKEKKKELTIDEYNKFISLINSYDSNIKALDHNTDSLRQFCLNHNHYTKSHISEKAMQQHISFHKLIPYD</sequence>
<dbReference type="EMBL" id="OR769219">
    <property type="protein sequence ID" value="WQJ51233.1"/>
    <property type="molecule type" value="Genomic_DNA"/>
</dbReference>
<proteinExistence type="predicted"/>
<protein>
    <submittedName>
        <fullName evidence="1">Uncharacterized protein</fullName>
    </submittedName>
</protein>
<accession>A0ABZ0Z243</accession>
<evidence type="ECO:0000313" key="2">
    <source>
        <dbReference type="Proteomes" id="UP001348805"/>
    </source>
</evidence>
<evidence type="ECO:0000313" key="1">
    <source>
        <dbReference type="EMBL" id="WQJ51233.1"/>
    </source>
</evidence>
<dbReference type="Proteomes" id="UP001348805">
    <property type="component" value="Segment"/>
</dbReference>
<reference evidence="1 2" key="1">
    <citation type="submission" date="2023-11" db="EMBL/GenBank/DDBJ databases">
        <authorList>
            <person name="Cook R."/>
            <person name="Crisci M."/>
            <person name="Pye H."/>
            <person name="Adriaenssens E."/>
            <person name="Santini J."/>
        </authorList>
    </citation>
    <scope>NUCLEOTIDE SEQUENCE [LARGE SCALE GENOMIC DNA]</scope>
    <source>
        <strain evidence="1">Lak_Megaphage_RVC_AP3_GC26</strain>
    </source>
</reference>
<organism evidence="1 2">
    <name type="scientific">phage Lak_Megaphage_RVC_AP3_GC26</name>
    <dbReference type="NCBI Taxonomy" id="3109225"/>
    <lineage>
        <taxon>Viruses</taxon>
        <taxon>Duplodnaviria</taxon>
        <taxon>Heunggongvirae</taxon>
        <taxon>Uroviricota</taxon>
        <taxon>Caudoviricetes</taxon>
        <taxon>Caudoviricetes code 15 clade</taxon>
    </lineage>
</organism>